<dbReference type="VEuPathDB" id="PlasmoDB:PVVCY_1200050"/>
<evidence type="ECO:0000256" key="1">
    <source>
        <dbReference type="SAM" id="MobiDB-lite"/>
    </source>
</evidence>
<protein>
    <submittedName>
        <fullName evidence="3">PIR protein CIR protein</fullName>
    </submittedName>
</protein>
<dbReference type="Proteomes" id="UP000290582">
    <property type="component" value="Chromosome PVVCY_12"/>
</dbReference>
<name>A0A449BVV0_PLAVN</name>
<dbReference type="InterPro" id="IPR006477">
    <property type="entry name" value="Yir_bir_cir"/>
</dbReference>
<keyword evidence="2" id="KW-0812">Transmembrane</keyword>
<keyword evidence="2" id="KW-0472">Membrane</keyword>
<dbReference type="Pfam" id="PF06022">
    <property type="entry name" value="Cir_Bir_Yir"/>
    <property type="match status" value="1"/>
</dbReference>
<feature type="transmembrane region" description="Helical" evidence="2">
    <location>
        <begin position="714"/>
        <end position="731"/>
    </location>
</feature>
<feature type="compositionally biased region" description="Polar residues" evidence="1">
    <location>
        <begin position="374"/>
        <end position="393"/>
    </location>
</feature>
<feature type="region of interest" description="Disordered" evidence="1">
    <location>
        <begin position="265"/>
        <end position="423"/>
    </location>
</feature>
<keyword evidence="2" id="KW-1133">Transmembrane helix</keyword>
<evidence type="ECO:0000313" key="4">
    <source>
        <dbReference type="Proteomes" id="UP000290582"/>
    </source>
</evidence>
<dbReference type="AlphaFoldDB" id="A0A449BVV0"/>
<dbReference type="OrthoDB" id="373300at2759"/>
<evidence type="ECO:0000256" key="2">
    <source>
        <dbReference type="SAM" id="Phobius"/>
    </source>
</evidence>
<feature type="compositionally biased region" description="Polar residues" evidence="1">
    <location>
        <begin position="503"/>
        <end position="520"/>
    </location>
</feature>
<dbReference type="EMBL" id="LR215068">
    <property type="protein sequence ID" value="VEV57606.1"/>
    <property type="molecule type" value="Genomic_DNA"/>
</dbReference>
<dbReference type="GeneID" id="59893118"/>
<evidence type="ECO:0000313" key="3">
    <source>
        <dbReference type="EMBL" id="VEV57606.1"/>
    </source>
</evidence>
<dbReference type="RefSeq" id="XP_037490677.1">
    <property type="nucleotide sequence ID" value="XM_037634593.1"/>
</dbReference>
<feature type="compositionally biased region" description="Basic and acidic residues" evidence="1">
    <location>
        <begin position="364"/>
        <end position="373"/>
    </location>
</feature>
<accession>A0A449BVV0</accession>
<feature type="compositionally biased region" description="Polar residues" evidence="1">
    <location>
        <begin position="340"/>
        <end position="362"/>
    </location>
</feature>
<feature type="region of interest" description="Disordered" evidence="1">
    <location>
        <begin position="503"/>
        <end position="575"/>
    </location>
</feature>
<feature type="compositionally biased region" description="Acidic residues" evidence="1">
    <location>
        <begin position="278"/>
        <end position="303"/>
    </location>
</feature>
<sequence>MDIKACSTFREIDELFTNYEGNDEQFNDAYGSYNNYCPVKNGSKRCETDFEKLSAISGHAYTELMQNDNIDLQSENDLSADFLVMGLSDRLYKLSKDHTLSIKDAFTKYLGKHMGSFNYWNILLNKKYFSGSNIGVMNGFYFLFKQICEAINRNNESNVEQYQQIRDITQCYIIYNTLYNYLNQCDPYLQLLNHSKTLYNEFIEAVIKHNNHDESVRDQIIRLSHIDTTKFGYEFNTEGCTKLHKKLTKKSPKFIRTVIKMLEDDEKRKNGDGSQSTEDNDDDDLFEDDDDDDLDEEEDDDELENRLQGTPPVPAPVLTTPIQKGSPDFQGVLNAPEGQLPNQDNSQKSSDSGQDNSASQTKELGGDIVDKPEQSQYGEQQNSGSKQGDSSGRTGDPPSEPHPPSQDGKSDIKNSLNQSETSNISEGSFGFWSSFLSLLSNGTKIFNRASDFIDQNQQRINDAKDKIIGAYKDDMDNLKTIYSASNDYFNSIIDNITTQLNQVGTPKSSSSGYNLPQSSDQPKKTGNPLTPQPSAPSIDSPAIIPPNPSQQNQSSPQPQSTTPVPSKTDTSTQKTTSLINAQLLNSPNSDPISRPPWNIIPTTWNGSGDCKPKIKFMNATLVCCTSDQCSLTGVSITFVLIPIIILILYKYFPREWTTKSEKKNMKRVIKLVDGSKKTQIIINSYYRKKNLKPVINSVVKKKDPLLNIYKHMQADPIPFINLFFLLIFFVYKRKSDFLEL</sequence>
<proteinExistence type="predicted"/>
<reference evidence="3 4" key="1">
    <citation type="submission" date="2019-01" db="EMBL/GenBank/DDBJ databases">
        <authorList>
            <person name="Ramaprasad A."/>
        </authorList>
    </citation>
    <scope>NUCLEOTIDE SEQUENCE [LARGE SCALE GENOMIC DNA]</scope>
</reference>
<feature type="compositionally biased region" description="Polar residues" evidence="1">
    <location>
        <begin position="413"/>
        <end position="423"/>
    </location>
</feature>
<gene>
    <name evidence="3" type="ORF">PVVCY_1200050</name>
</gene>
<feature type="compositionally biased region" description="Low complexity" evidence="1">
    <location>
        <begin position="549"/>
        <end position="575"/>
    </location>
</feature>
<dbReference type="KEGG" id="pvv:PVVCY_1200050"/>
<feature type="transmembrane region" description="Helical" evidence="2">
    <location>
        <begin position="631"/>
        <end position="652"/>
    </location>
</feature>
<organism evidence="3 4">
    <name type="scientific">Plasmodium vinckei vinckei</name>
    <dbReference type="NCBI Taxonomy" id="54757"/>
    <lineage>
        <taxon>Eukaryota</taxon>
        <taxon>Sar</taxon>
        <taxon>Alveolata</taxon>
        <taxon>Apicomplexa</taxon>
        <taxon>Aconoidasida</taxon>
        <taxon>Haemosporida</taxon>
        <taxon>Plasmodiidae</taxon>
        <taxon>Plasmodium</taxon>
        <taxon>Plasmodium (Vinckeia)</taxon>
    </lineage>
</organism>